<keyword evidence="3" id="KW-1185">Reference proteome</keyword>
<reference evidence="2 3" key="1">
    <citation type="submission" date="2018-10" db="EMBL/GenBank/DDBJ databases">
        <title>Parasedimentitalea marina sp. nov., a psychrophilic bacterium isolated from deep seawater of the New Britain Trench.</title>
        <authorList>
            <person name="Cao J."/>
        </authorList>
    </citation>
    <scope>NUCLEOTIDE SEQUENCE [LARGE SCALE GENOMIC DNA]</scope>
    <source>
        <strain evidence="2 3">W43</strain>
    </source>
</reference>
<gene>
    <name evidence="2" type="ORF">EBB79_08585</name>
</gene>
<feature type="transmembrane region" description="Helical" evidence="1">
    <location>
        <begin position="6"/>
        <end position="26"/>
    </location>
</feature>
<dbReference type="EMBL" id="CP033219">
    <property type="protein sequence ID" value="AZV77948.1"/>
    <property type="molecule type" value="Genomic_DNA"/>
</dbReference>
<keyword evidence="1" id="KW-0812">Transmembrane</keyword>
<dbReference type="AlphaFoldDB" id="A0A3T0N1P5"/>
<keyword evidence="1" id="KW-0472">Membrane</keyword>
<name>A0A3T0N1P5_9RHOB</name>
<proteinExistence type="predicted"/>
<protein>
    <submittedName>
        <fullName evidence="2">DUF2730 family protein</fullName>
    </submittedName>
</protein>
<dbReference type="InterPro" id="IPR020269">
    <property type="entry name" value="Phage_Mu_Releasin"/>
</dbReference>
<sequence>MDYDLALKTLGVAIPLGGIIYTWFATRQKDVDEALKTVSSRLDTGSKRMDQHDLEIQALQQTVASLPAKEDMHRLELTMSDIGGEIKAIAAHIGAQRDVMRRLETVVTRHEDHLLDKGKGK</sequence>
<accession>A0A3T0N1P5</accession>
<evidence type="ECO:0000313" key="3">
    <source>
        <dbReference type="Proteomes" id="UP000283063"/>
    </source>
</evidence>
<evidence type="ECO:0000256" key="1">
    <source>
        <dbReference type="SAM" id="Phobius"/>
    </source>
</evidence>
<keyword evidence="1" id="KW-1133">Transmembrane helix</keyword>
<evidence type="ECO:0000313" key="2">
    <source>
        <dbReference type="EMBL" id="AZV77948.1"/>
    </source>
</evidence>
<dbReference type="KEGG" id="sedi:EBB79_08585"/>
<dbReference type="Proteomes" id="UP000283063">
    <property type="component" value="Chromosome"/>
</dbReference>
<dbReference type="Pfam" id="PF10805">
    <property type="entry name" value="DUF2730"/>
    <property type="match status" value="1"/>
</dbReference>
<organism evidence="2 3">
    <name type="scientific">Parasedimentitalea marina</name>
    <dbReference type="NCBI Taxonomy" id="2483033"/>
    <lineage>
        <taxon>Bacteria</taxon>
        <taxon>Pseudomonadati</taxon>
        <taxon>Pseudomonadota</taxon>
        <taxon>Alphaproteobacteria</taxon>
        <taxon>Rhodobacterales</taxon>
        <taxon>Paracoccaceae</taxon>
        <taxon>Parasedimentitalea</taxon>
    </lineage>
</organism>